<feature type="domain" description="Dienelactone hydrolase" evidence="1">
    <location>
        <begin position="20"/>
        <end position="240"/>
    </location>
</feature>
<dbReference type="InterPro" id="IPR029058">
    <property type="entry name" value="AB_hydrolase_fold"/>
</dbReference>
<comment type="caution">
    <text evidence="2">The sequence shown here is derived from an EMBL/GenBank/DDBJ whole genome shotgun (WGS) entry which is preliminary data.</text>
</comment>
<reference evidence="2 3" key="1">
    <citation type="submission" date="2018-11" db="EMBL/GenBank/DDBJ databases">
        <title>Sequencing the genomes of 1000 actinobacteria strains.</title>
        <authorList>
            <person name="Klenk H.-P."/>
        </authorList>
    </citation>
    <scope>NUCLEOTIDE SEQUENCE [LARGE SCALE GENOMIC DNA]</scope>
    <source>
        <strain evidence="2 3">DSM 44348</strain>
    </source>
</reference>
<name>A0A3N2H5S2_9PSEU</name>
<organism evidence="2 3">
    <name type="scientific">Amycolatopsis thermoflava</name>
    <dbReference type="NCBI Taxonomy" id="84480"/>
    <lineage>
        <taxon>Bacteria</taxon>
        <taxon>Bacillati</taxon>
        <taxon>Actinomycetota</taxon>
        <taxon>Actinomycetes</taxon>
        <taxon>Pseudonocardiales</taxon>
        <taxon>Pseudonocardiaceae</taxon>
        <taxon>Amycolatopsis</taxon>
        <taxon>Amycolatopsis methanolica group</taxon>
    </lineage>
</organism>
<evidence type="ECO:0000259" key="1">
    <source>
        <dbReference type="Pfam" id="PF01738"/>
    </source>
</evidence>
<accession>A0A3N2H5S2</accession>
<evidence type="ECO:0000313" key="2">
    <source>
        <dbReference type="EMBL" id="ROS44268.1"/>
    </source>
</evidence>
<dbReference type="EMBL" id="RKHY01000001">
    <property type="protein sequence ID" value="ROS44268.1"/>
    <property type="molecule type" value="Genomic_DNA"/>
</dbReference>
<keyword evidence="3" id="KW-1185">Reference proteome</keyword>
<dbReference type="RefSeq" id="WP_123687325.1">
    <property type="nucleotide sequence ID" value="NZ_RKHY01000001.1"/>
</dbReference>
<protein>
    <submittedName>
        <fullName evidence="2">Carboxymethylenebutenolidase</fullName>
    </submittedName>
</protein>
<dbReference type="GeneID" id="301847957"/>
<evidence type="ECO:0000313" key="3">
    <source>
        <dbReference type="Proteomes" id="UP000274843"/>
    </source>
</evidence>
<dbReference type="AlphaFoldDB" id="A0A3N2H5S2"/>
<dbReference type="Proteomes" id="UP000274843">
    <property type="component" value="Unassembled WGS sequence"/>
</dbReference>
<dbReference type="PANTHER" id="PTHR46623">
    <property type="entry name" value="CARBOXYMETHYLENEBUTENOLIDASE-RELATED"/>
    <property type="match status" value="1"/>
</dbReference>
<dbReference type="InterPro" id="IPR051049">
    <property type="entry name" value="Dienelactone_hydrolase-like"/>
</dbReference>
<dbReference type="SUPFAM" id="SSF53474">
    <property type="entry name" value="alpha/beta-Hydrolases"/>
    <property type="match status" value="1"/>
</dbReference>
<dbReference type="Gene3D" id="3.40.50.1820">
    <property type="entry name" value="alpha/beta hydrolase"/>
    <property type="match status" value="1"/>
</dbReference>
<dbReference type="GO" id="GO:0016787">
    <property type="term" value="F:hydrolase activity"/>
    <property type="evidence" value="ECO:0007669"/>
    <property type="project" value="InterPro"/>
</dbReference>
<gene>
    <name evidence="2" type="ORF">EDD35_6703</name>
</gene>
<dbReference type="Pfam" id="PF01738">
    <property type="entry name" value="DLH"/>
    <property type="match status" value="1"/>
</dbReference>
<proteinExistence type="predicted"/>
<sequence length="247" mass="26299">MTTSEPPGDWLELSTSDGPMRVYRVRPEHPVTPPAAVLVLQEAFGVNDHIQDVTRRVAAEGYLALAPELFHRTGGGVVDYADREKAMALIDAITPDQIDTDVVAVLEHLDEKENIPVQRTAALGFCFGGRAAFTAATTTLGLGATVAFYGPGVVAGPHAVLDRIDNITGPVLMIVGDQDPTIPAEHRDAISSAARRTGVDLRMAVFPGAGHAFHCDARPAMYHEAAARQAWQQATSLLADVFGTPGR</sequence>
<dbReference type="InterPro" id="IPR002925">
    <property type="entry name" value="Dienelactn_hydro"/>
</dbReference>
<dbReference type="PANTHER" id="PTHR46623:SF6">
    <property type="entry name" value="ALPHA_BETA-HYDROLASES SUPERFAMILY PROTEIN"/>
    <property type="match status" value="1"/>
</dbReference>